<dbReference type="InterPro" id="IPR029162">
    <property type="entry name" value="InaF-motif"/>
</dbReference>
<dbReference type="EMBL" id="LIAE01007317">
    <property type="protein sequence ID" value="PAV80103.1"/>
    <property type="molecule type" value="Genomic_DNA"/>
</dbReference>
<evidence type="ECO:0000256" key="2">
    <source>
        <dbReference type="SAM" id="Phobius"/>
    </source>
</evidence>
<dbReference type="PANTHER" id="PTHR34929">
    <property type="entry name" value="ZGC:153157"/>
    <property type="match status" value="1"/>
</dbReference>
<feature type="transmembrane region" description="Helical" evidence="2">
    <location>
        <begin position="36"/>
        <end position="62"/>
    </location>
</feature>
<dbReference type="OrthoDB" id="8113027at2759"/>
<gene>
    <name evidence="3" type="ORF">WR25_11848</name>
</gene>
<evidence type="ECO:0000256" key="1">
    <source>
        <dbReference type="SAM" id="MobiDB-lite"/>
    </source>
</evidence>
<evidence type="ECO:0000313" key="3">
    <source>
        <dbReference type="EMBL" id="PAV80103.1"/>
    </source>
</evidence>
<evidence type="ECO:0008006" key="5">
    <source>
        <dbReference type="Google" id="ProtNLM"/>
    </source>
</evidence>
<keyword evidence="2" id="KW-1133">Transmembrane helix</keyword>
<dbReference type="Pfam" id="PF15018">
    <property type="entry name" value="InaF-motif"/>
    <property type="match status" value="1"/>
</dbReference>
<comment type="caution">
    <text evidence="3">The sequence shown here is derived from an EMBL/GenBank/DDBJ whole genome shotgun (WGS) entry which is preliminary data.</text>
</comment>
<keyword evidence="2" id="KW-0812">Transmembrane</keyword>
<dbReference type="AlphaFoldDB" id="A0A2A2L1X5"/>
<feature type="region of interest" description="Disordered" evidence="1">
    <location>
        <begin position="1"/>
        <end position="22"/>
    </location>
</feature>
<proteinExistence type="predicted"/>
<organism evidence="3 4">
    <name type="scientific">Diploscapter pachys</name>
    <dbReference type="NCBI Taxonomy" id="2018661"/>
    <lineage>
        <taxon>Eukaryota</taxon>
        <taxon>Metazoa</taxon>
        <taxon>Ecdysozoa</taxon>
        <taxon>Nematoda</taxon>
        <taxon>Chromadorea</taxon>
        <taxon>Rhabditida</taxon>
        <taxon>Rhabditina</taxon>
        <taxon>Rhabditomorpha</taxon>
        <taxon>Rhabditoidea</taxon>
        <taxon>Rhabditidae</taxon>
        <taxon>Diploscapter</taxon>
    </lineage>
</organism>
<feature type="region of interest" description="Disordered" evidence="1">
    <location>
        <begin position="112"/>
        <end position="132"/>
    </location>
</feature>
<reference evidence="3 4" key="1">
    <citation type="journal article" date="2017" name="Curr. Biol.">
        <title>Genome architecture and evolution of a unichromosomal asexual nematode.</title>
        <authorList>
            <person name="Fradin H."/>
            <person name="Zegar C."/>
            <person name="Gutwein M."/>
            <person name="Lucas J."/>
            <person name="Kovtun M."/>
            <person name="Corcoran D."/>
            <person name="Baugh L.R."/>
            <person name="Kiontke K."/>
            <person name="Gunsalus K."/>
            <person name="Fitch D.H."/>
            <person name="Piano F."/>
        </authorList>
    </citation>
    <scope>NUCLEOTIDE SEQUENCE [LARGE SCALE GENOMIC DNA]</scope>
    <source>
        <strain evidence="3">PF1309</strain>
    </source>
</reference>
<dbReference type="Proteomes" id="UP000218231">
    <property type="component" value="Unassembled WGS sequence"/>
</dbReference>
<keyword evidence="2" id="KW-0472">Membrane</keyword>
<protein>
    <recommendedName>
        <fullName evidence="5">Transmembrane protein INAFM2</fullName>
    </recommendedName>
</protein>
<evidence type="ECO:0000313" key="4">
    <source>
        <dbReference type="Proteomes" id="UP000218231"/>
    </source>
</evidence>
<accession>A0A2A2L1X5</accession>
<dbReference type="PANTHER" id="PTHR34929:SF1">
    <property type="entry name" value="INAF MOTIF CONTAINING 2"/>
    <property type="match status" value="1"/>
</dbReference>
<keyword evidence="4" id="KW-1185">Reference proteome</keyword>
<name>A0A2A2L1X5_9BILA</name>
<sequence>MNNTSYSARMRNRSNAKPVYTSDKRAKFTQRENKKWIRLLTVLGYVVCVSLPAIALSIYYVYIWDPDYISKFPRGVNINNTIPVHRSPILNTNDRVERELKDGSHEMNLTEIENPASHENNEPPNVKTIGKDPHLEQILSEGRASMESSAERFLKTAPGG</sequence>